<name>A0AAD8TSD4_LOLMU</name>
<reference evidence="2" key="1">
    <citation type="submission" date="2023-07" db="EMBL/GenBank/DDBJ databases">
        <title>A chromosome-level genome assembly of Lolium multiflorum.</title>
        <authorList>
            <person name="Chen Y."/>
            <person name="Copetti D."/>
            <person name="Kolliker R."/>
            <person name="Studer B."/>
        </authorList>
    </citation>
    <scope>NUCLEOTIDE SEQUENCE</scope>
    <source>
        <strain evidence="2">02402/16</strain>
        <tissue evidence="2">Leaf</tissue>
    </source>
</reference>
<gene>
    <name evidence="2" type="ORF">QYE76_009692</name>
</gene>
<dbReference type="EMBL" id="JAUUTY010000001">
    <property type="protein sequence ID" value="KAK1692995.1"/>
    <property type="molecule type" value="Genomic_DNA"/>
</dbReference>
<proteinExistence type="predicted"/>
<sequence>MSDYTLPSDSESEGKSPGFLHWWESPATPSDPGSMASDPASTPSEDDEDGCGNGSEGQEEDGGGAACDTEDEEEGQEEEEEEEEDADSKFTRLEAQEATDDKAAARKKSRALARAARRRPLTDDEDAISSSFNSSTGVSSSSSDEENGFPNFLSERRVANGEPKLRDEVGNELAPWGCCFFGSARALGRRRRRCAYVRAPLADPRDKVAAFRAVAASTLDALRARLGQRASASGARELLELPVVTSHVVSKVW</sequence>
<dbReference type="AlphaFoldDB" id="A0AAD8TSD4"/>
<evidence type="ECO:0000256" key="1">
    <source>
        <dbReference type="SAM" id="MobiDB-lite"/>
    </source>
</evidence>
<comment type="caution">
    <text evidence="2">The sequence shown here is derived from an EMBL/GenBank/DDBJ whole genome shotgun (WGS) entry which is preliminary data.</text>
</comment>
<feature type="compositionally biased region" description="Acidic residues" evidence="1">
    <location>
        <begin position="57"/>
        <end position="86"/>
    </location>
</feature>
<feature type="compositionally biased region" description="Basic and acidic residues" evidence="1">
    <location>
        <begin position="87"/>
        <end position="104"/>
    </location>
</feature>
<feature type="region of interest" description="Disordered" evidence="1">
    <location>
        <begin position="1"/>
        <end position="150"/>
    </location>
</feature>
<dbReference type="Proteomes" id="UP001231189">
    <property type="component" value="Unassembled WGS sequence"/>
</dbReference>
<feature type="compositionally biased region" description="Basic residues" evidence="1">
    <location>
        <begin position="105"/>
        <end position="119"/>
    </location>
</feature>
<evidence type="ECO:0000313" key="2">
    <source>
        <dbReference type="EMBL" id="KAK1692995.1"/>
    </source>
</evidence>
<feature type="compositionally biased region" description="Low complexity" evidence="1">
    <location>
        <begin position="129"/>
        <end position="142"/>
    </location>
</feature>
<keyword evidence="3" id="KW-1185">Reference proteome</keyword>
<accession>A0AAD8TSD4</accession>
<organism evidence="2 3">
    <name type="scientific">Lolium multiflorum</name>
    <name type="common">Italian ryegrass</name>
    <name type="synonym">Lolium perenne subsp. multiflorum</name>
    <dbReference type="NCBI Taxonomy" id="4521"/>
    <lineage>
        <taxon>Eukaryota</taxon>
        <taxon>Viridiplantae</taxon>
        <taxon>Streptophyta</taxon>
        <taxon>Embryophyta</taxon>
        <taxon>Tracheophyta</taxon>
        <taxon>Spermatophyta</taxon>
        <taxon>Magnoliopsida</taxon>
        <taxon>Liliopsida</taxon>
        <taxon>Poales</taxon>
        <taxon>Poaceae</taxon>
        <taxon>BOP clade</taxon>
        <taxon>Pooideae</taxon>
        <taxon>Poodae</taxon>
        <taxon>Poeae</taxon>
        <taxon>Poeae Chloroplast Group 2 (Poeae type)</taxon>
        <taxon>Loliodinae</taxon>
        <taxon>Loliinae</taxon>
        <taxon>Lolium</taxon>
    </lineage>
</organism>
<evidence type="ECO:0000313" key="3">
    <source>
        <dbReference type="Proteomes" id="UP001231189"/>
    </source>
</evidence>
<protein>
    <submittedName>
        <fullName evidence="2">Uncharacterized protein</fullName>
    </submittedName>
</protein>